<name>A0A5A8C764_CAFRO</name>
<feature type="compositionally biased region" description="Low complexity" evidence="1">
    <location>
        <begin position="86"/>
        <end position="97"/>
    </location>
</feature>
<dbReference type="GO" id="GO:0008608">
    <property type="term" value="P:attachment of spindle microtubules to kinetochore"/>
    <property type="evidence" value="ECO:0007669"/>
    <property type="project" value="InterPro"/>
</dbReference>
<reference evidence="2 3" key="1">
    <citation type="submission" date="2019-07" db="EMBL/GenBank/DDBJ databases">
        <title>Genomes of Cafeteria roenbergensis.</title>
        <authorList>
            <person name="Fischer M.G."/>
            <person name="Hackl T."/>
            <person name="Roman M."/>
        </authorList>
    </citation>
    <scope>NUCLEOTIDE SEQUENCE [LARGE SCALE GENOMIC DNA]</scope>
    <source>
        <strain evidence="2 3">BVI</strain>
    </source>
</reference>
<dbReference type="InterPro" id="IPR013964">
    <property type="entry name" value="DASH_Ask1"/>
</dbReference>
<dbReference type="EMBL" id="VLTN01000054">
    <property type="protein sequence ID" value="KAA0148349.1"/>
    <property type="molecule type" value="Genomic_DNA"/>
</dbReference>
<dbReference type="AlphaFoldDB" id="A0A5A8C764"/>
<gene>
    <name evidence="2" type="ORF">FNF29_06736</name>
</gene>
<keyword evidence="3" id="KW-1185">Reference proteome</keyword>
<evidence type="ECO:0000313" key="3">
    <source>
        <dbReference type="Proteomes" id="UP000323011"/>
    </source>
</evidence>
<evidence type="ECO:0000256" key="1">
    <source>
        <dbReference type="SAM" id="MobiDB-lite"/>
    </source>
</evidence>
<dbReference type="GO" id="GO:0072686">
    <property type="term" value="C:mitotic spindle"/>
    <property type="evidence" value="ECO:0007669"/>
    <property type="project" value="InterPro"/>
</dbReference>
<organism evidence="2 3">
    <name type="scientific">Cafeteria roenbergensis</name>
    <name type="common">Marine flagellate</name>
    <dbReference type="NCBI Taxonomy" id="33653"/>
    <lineage>
        <taxon>Eukaryota</taxon>
        <taxon>Sar</taxon>
        <taxon>Stramenopiles</taxon>
        <taxon>Bigyra</taxon>
        <taxon>Opalozoa</taxon>
        <taxon>Bicosoecida</taxon>
        <taxon>Cafeteriaceae</taxon>
        <taxon>Cafeteria</taxon>
    </lineage>
</organism>
<accession>A0A5A8C764</accession>
<dbReference type="Pfam" id="PF08655">
    <property type="entry name" value="DASH_Ask1"/>
    <property type="match status" value="1"/>
</dbReference>
<sequence>MAGSLTAEFEGLQAKVTATLQSIDANFSRANDLAAEMFPLVRDFVKQLASADEASATWHDAFLDVAGLKEAPEDTGASANDGEQSALPPATPAAKTPSRFAGAGDATPDLAASDLSSVRPGTASRGPPRRDGLTLFSPPVSTPFLRPARTPGHVSGYERGSLVRGDPLVTPPASGRPAPGALTAADLDTSPTGSPAGEIASPGADAGDDDVAPSPELASPEMPTISCRAASLISALDGPGGEGLGEHRGASSSAAATAAATAAAAAARPPRTMADAALSAGDSGLWGAASSMSDAEATDRRAGAGAGAGAELRESLLALLESEGFLRSFRDGDTRRWRAFSDEE</sequence>
<proteinExistence type="predicted"/>
<comment type="caution">
    <text evidence="2">The sequence shown here is derived from an EMBL/GenBank/DDBJ whole genome shotgun (WGS) entry which is preliminary data.</text>
</comment>
<feature type="region of interest" description="Disordered" evidence="1">
    <location>
        <begin position="72"/>
        <end position="220"/>
    </location>
</feature>
<evidence type="ECO:0000313" key="2">
    <source>
        <dbReference type="EMBL" id="KAA0148349.1"/>
    </source>
</evidence>
<protein>
    <submittedName>
        <fullName evidence="2">Uncharacterized protein</fullName>
    </submittedName>
</protein>
<dbReference type="Proteomes" id="UP000323011">
    <property type="component" value="Unassembled WGS sequence"/>
</dbReference>
<dbReference type="GO" id="GO:0042729">
    <property type="term" value="C:DASH complex"/>
    <property type="evidence" value="ECO:0007669"/>
    <property type="project" value="InterPro"/>
</dbReference>